<evidence type="ECO:0000259" key="1">
    <source>
        <dbReference type="Pfam" id="PF02625"/>
    </source>
</evidence>
<dbReference type="PANTHER" id="PTHR30388:SF4">
    <property type="entry name" value="MOLYBDENUM COFACTOR INSERTION CHAPERONE PAOD"/>
    <property type="match status" value="1"/>
</dbReference>
<dbReference type="InterPro" id="IPR052698">
    <property type="entry name" value="MoCofactor_Util/Proc"/>
</dbReference>
<name>A0A2A4MLR8_9GAMM</name>
<accession>A0A2A4MLR8</accession>
<reference evidence="4" key="1">
    <citation type="submission" date="2017-08" db="EMBL/GenBank/DDBJ databases">
        <title>A dynamic microbial community with high functional redundancy inhabits the cold, oxic subseafloor aquifer.</title>
        <authorList>
            <person name="Tully B.J."/>
            <person name="Wheat C.G."/>
            <person name="Glazer B.T."/>
            <person name="Huber J.A."/>
        </authorList>
    </citation>
    <scope>NUCLEOTIDE SEQUENCE [LARGE SCALE GENOMIC DNA]</scope>
</reference>
<dbReference type="Pfam" id="PF02625">
    <property type="entry name" value="XdhC_CoxI"/>
    <property type="match status" value="1"/>
</dbReference>
<evidence type="ECO:0008006" key="5">
    <source>
        <dbReference type="Google" id="ProtNLM"/>
    </source>
</evidence>
<dbReference type="PANTHER" id="PTHR30388">
    <property type="entry name" value="ALDEHYDE OXIDOREDUCTASE MOLYBDENUM COFACTOR ASSEMBLY PROTEIN"/>
    <property type="match status" value="1"/>
</dbReference>
<dbReference type="SUPFAM" id="SSF51735">
    <property type="entry name" value="NAD(P)-binding Rossmann-fold domains"/>
    <property type="match status" value="1"/>
</dbReference>
<comment type="caution">
    <text evidence="3">The sequence shown here is derived from an EMBL/GenBank/DDBJ whole genome shotgun (WGS) entry which is preliminary data.</text>
</comment>
<feature type="domain" description="XdhC- CoxI" evidence="1">
    <location>
        <begin position="15"/>
        <end position="69"/>
    </location>
</feature>
<proteinExistence type="predicted"/>
<evidence type="ECO:0000313" key="4">
    <source>
        <dbReference type="Proteomes" id="UP000218172"/>
    </source>
</evidence>
<gene>
    <name evidence="3" type="ORF">COC19_05460</name>
</gene>
<dbReference type="AlphaFoldDB" id="A0A2A4MLR8"/>
<sequence>MQSSQQQIITHVHDWLQASKPVWLCTILKTWGSSPRPIGSMMACTLDGELIGSISGGCIEEDFLQQLRDGSLKAKYEELQKPFEVKYGINAAEQARMKLPCGGQLHVLVEYIQVNDSNCNLFAQLRSALESHSKISRLVDLSNGAISTELEARDTAVSISDNKMSHSLSPMYKLLLLGAGDVAKYVAEMALALEYDVTLCDPRIDYLDNWHVDGVETTSRLPDDVVRDHFSNSYSGIIALAHDPRVDDMALMEALKTEAFYIGAMGSVKTSAARRERLPELGLSEAEISKLHAPIGFLISSKTPAEIAISIMAQVTAIRHGLEGV</sequence>
<dbReference type="Gene3D" id="3.40.50.720">
    <property type="entry name" value="NAD(P)-binding Rossmann-like Domain"/>
    <property type="match status" value="1"/>
</dbReference>
<dbReference type="InterPro" id="IPR003777">
    <property type="entry name" value="XdhC_CoxI"/>
</dbReference>
<dbReference type="EMBL" id="NVQR01000081">
    <property type="protein sequence ID" value="PCH60788.1"/>
    <property type="molecule type" value="Genomic_DNA"/>
</dbReference>
<dbReference type="Pfam" id="PF13478">
    <property type="entry name" value="XdhC_C"/>
    <property type="match status" value="1"/>
</dbReference>
<evidence type="ECO:0000313" key="3">
    <source>
        <dbReference type="EMBL" id="PCH60788.1"/>
    </source>
</evidence>
<feature type="domain" description="XdhC Rossmann" evidence="2">
    <location>
        <begin position="174"/>
        <end position="315"/>
    </location>
</feature>
<dbReference type="InterPro" id="IPR036291">
    <property type="entry name" value="NAD(P)-bd_dom_sf"/>
</dbReference>
<evidence type="ECO:0000259" key="2">
    <source>
        <dbReference type="Pfam" id="PF13478"/>
    </source>
</evidence>
<organism evidence="3 4">
    <name type="scientific">SAR86 cluster bacterium</name>
    <dbReference type="NCBI Taxonomy" id="2030880"/>
    <lineage>
        <taxon>Bacteria</taxon>
        <taxon>Pseudomonadati</taxon>
        <taxon>Pseudomonadota</taxon>
        <taxon>Gammaproteobacteria</taxon>
        <taxon>SAR86 cluster</taxon>
    </lineage>
</organism>
<dbReference type="Proteomes" id="UP000218172">
    <property type="component" value="Unassembled WGS sequence"/>
</dbReference>
<protein>
    <recommendedName>
        <fullName evidence="5">Xanthine dehydrogenase</fullName>
    </recommendedName>
</protein>
<dbReference type="InterPro" id="IPR027051">
    <property type="entry name" value="XdhC_Rossmann_dom"/>
</dbReference>